<dbReference type="Proteomes" id="UP001603857">
    <property type="component" value="Unassembled WGS sequence"/>
</dbReference>
<evidence type="ECO:0008006" key="3">
    <source>
        <dbReference type="Google" id="ProtNLM"/>
    </source>
</evidence>
<gene>
    <name evidence="1" type="ORF">Fmac_026288</name>
</gene>
<protein>
    <recommendedName>
        <fullName evidence="3">Ycf15</fullName>
    </recommendedName>
</protein>
<evidence type="ECO:0000313" key="1">
    <source>
        <dbReference type="EMBL" id="KAL2321909.1"/>
    </source>
</evidence>
<organism evidence="1 2">
    <name type="scientific">Flemingia macrophylla</name>
    <dbReference type="NCBI Taxonomy" id="520843"/>
    <lineage>
        <taxon>Eukaryota</taxon>
        <taxon>Viridiplantae</taxon>
        <taxon>Streptophyta</taxon>
        <taxon>Embryophyta</taxon>
        <taxon>Tracheophyta</taxon>
        <taxon>Spermatophyta</taxon>
        <taxon>Magnoliopsida</taxon>
        <taxon>eudicotyledons</taxon>
        <taxon>Gunneridae</taxon>
        <taxon>Pentapetalae</taxon>
        <taxon>rosids</taxon>
        <taxon>fabids</taxon>
        <taxon>Fabales</taxon>
        <taxon>Fabaceae</taxon>
        <taxon>Papilionoideae</taxon>
        <taxon>50 kb inversion clade</taxon>
        <taxon>NPAAA clade</taxon>
        <taxon>indigoferoid/millettioid clade</taxon>
        <taxon>Phaseoleae</taxon>
        <taxon>Flemingia</taxon>
    </lineage>
</organism>
<keyword evidence="2" id="KW-1185">Reference proteome</keyword>
<reference evidence="1 2" key="1">
    <citation type="submission" date="2024-08" db="EMBL/GenBank/DDBJ databases">
        <title>Insights into the chromosomal genome structure of Flemingia macrophylla.</title>
        <authorList>
            <person name="Ding Y."/>
            <person name="Zhao Y."/>
            <person name="Bi W."/>
            <person name="Wu M."/>
            <person name="Zhao G."/>
            <person name="Gong Y."/>
            <person name="Li W."/>
            <person name="Zhang P."/>
        </authorList>
    </citation>
    <scope>NUCLEOTIDE SEQUENCE [LARGE SCALE GENOMIC DNA]</scope>
    <source>
        <strain evidence="1">DYQJB</strain>
        <tissue evidence="1">Leaf</tissue>
    </source>
</reference>
<evidence type="ECO:0000313" key="2">
    <source>
        <dbReference type="Proteomes" id="UP001603857"/>
    </source>
</evidence>
<name>A0ABD1LEG4_9FABA</name>
<accession>A0ABD1LEG4</accession>
<proteinExistence type="predicted"/>
<sequence>MWRDHSGWRIGTRFADSQPLNLCGTRTPDCVILRINLPLQFQESFIFKNNTLSSSCQLEEEKSHSKWSA</sequence>
<comment type="caution">
    <text evidence="1">The sequence shown here is derived from an EMBL/GenBank/DDBJ whole genome shotgun (WGS) entry which is preliminary data.</text>
</comment>
<dbReference type="EMBL" id="JBGMDY010000009">
    <property type="protein sequence ID" value="KAL2321909.1"/>
    <property type="molecule type" value="Genomic_DNA"/>
</dbReference>
<dbReference type="AlphaFoldDB" id="A0ABD1LEG4"/>